<evidence type="ECO:0000313" key="2">
    <source>
        <dbReference type="Proteomes" id="UP000014975"/>
    </source>
</evidence>
<dbReference type="STRING" id="1121439.dsat_0850"/>
<proteinExistence type="predicted"/>
<comment type="caution">
    <text evidence="1">The sequence shown here is derived from an EMBL/GenBank/DDBJ whole genome shotgun (WGS) entry which is preliminary data.</text>
</comment>
<keyword evidence="2" id="KW-1185">Reference proteome</keyword>
<name>S7T4I7_9BACT</name>
<gene>
    <name evidence="1" type="ORF">dsat_0850</name>
</gene>
<accession>S7T4I7</accession>
<organism evidence="1 2">
    <name type="scientific">Alkalidesulfovibrio alkalitolerans DSM 16529</name>
    <dbReference type="NCBI Taxonomy" id="1121439"/>
    <lineage>
        <taxon>Bacteria</taxon>
        <taxon>Pseudomonadati</taxon>
        <taxon>Thermodesulfobacteriota</taxon>
        <taxon>Desulfovibrionia</taxon>
        <taxon>Desulfovibrionales</taxon>
        <taxon>Desulfovibrionaceae</taxon>
        <taxon>Alkalidesulfovibrio</taxon>
    </lineage>
</organism>
<evidence type="ECO:0000313" key="1">
    <source>
        <dbReference type="EMBL" id="EPR31526.1"/>
    </source>
</evidence>
<dbReference type="Proteomes" id="UP000014975">
    <property type="component" value="Unassembled WGS sequence"/>
</dbReference>
<dbReference type="PATRIC" id="fig|1121439.3.peg.2219"/>
<reference evidence="1 2" key="1">
    <citation type="journal article" date="2013" name="Genome Announc.">
        <title>Draft genome sequences for three mercury-methylating, sulfate-reducing bacteria.</title>
        <authorList>
            <person name="Brown S.D."/>
            <person name="Hurt R.A.Jr."/>
            <person name="Gilmour C.C."/>
            <person name="Elias D.A."/>
        </authorList>
    </citation>
    <scope>NUCLEOTIDE SEQUENCE [LARGE SCALE GENOMIC DNA]</scope>
    <source>
        <strain evidence="1 2">DSM 16529</strain>
    </source>
</reference>
<dbReference type="AlphaFoldDB" id="S7T4I7"/>
<dbReference type="EMBL" id="ATHI01000028">
    <property type="protein sequence ID" value="EPR31526.1"/>
    <property type="molecule type" value="Genomic_DNA"/>
</dbReference>
<sequence>MNDLLPAMLVSAYIVALKNLVEQFRCGQAEHMDRLTAWCLANQDGRGRKP</sequence>
<protein>
    <submittedName>
        <fullName evidence="1">Uncharacterized protein</fullName>
    </submittedName>
</protein>
<dbReference type="RefSeq" id="WP_020887547.1">
    <property type="nucleotide sequence ID" value="NZ_ATHI01000028.1"/>
</dbReference>